<reference evidence="1" key="1">
    <citation type="submission" date="2022-04" db="EMBL/GenBank/DDBJ databases">
        <title>Genome of the entomopathogenic fungus Entomophthora muscae.</title>
        <authorList>
            <person name="Elya C."/>
            <person name="Lovett B.R."/>
            <person name="Lee E."/>
            <person name="Macias A.M."/>
            <person name="Hajek A.E."/>
            <person name="De Bivort B.L."/>
            <person name="Kasson M.T."/>
            <person name="De Fine Licht H.H."/>
            <person name="Stajich J.E."/>
        </authorList>
    </citation>
    <scope>NUCLEOTIDE SEQUENCE</scope>
    <source>
        <strain evidence="1">Berkeley</strain>
    </source>
</reference>
<sequence>MQSVDPGDISGDVMLHVLQRSWVRKLPLPLSKSLRSLVAQELRKLSKASPSLGPNLGPPPRVVNSGETVKRGLLNQKQAI</sequence>
<dbReference type="Proteomes" id="UP001165960">
    <property type="component" value="Unassembled WGS sequence"/>
</dbReference>
<comment type="caution">
    <text evidence="1">The sequence shown here is derived from an EMBL/GenBank/DDBJ whole genome shotgun (WGS) entry which is preliminary data.</text>
</comment>
<gene>
    <name evidence="1" type="ORF">DSO57_1003953</name>
</gene>
<keyword evidence="2" id="KW-1185">Reference proteome</keyword>
<proteinExistence type="predicted"/>
<evidence type="ECO:0000313" key="2">
    <source>
        <dbReference type="Proteomes" id="UP001165960"/>
    </source>
</evidence>
<accession>A0ACC2RZB3</accession>
<organism evidence="1 2">
    <name type="scientific">Entomophthora muscae</name>
    <dbReference type="NCBI Taxonomy" id="34485"/>
    <lineage>
        <taxon>Eukaryota</taxon>
        <taxon>Fungi</taxon>
        <taxon>Fungi incertae sedis</taxon>
        <taxon>Zoopagomycota</taxon>
        <taxon>Entomophthoromycotina</taxon>
        <taxon>Entomophthoromycetes</taxon>
        <taxon>Entomophthorales</taxon>
        <taxon>Entomophthoraceae</taxon>
        <taxon>Entomophthora</taxon>
    </lineage>
</organism>
<name>A0ACC2RZB3_9FUNG</name>
<evidence type="ECO:0000313" key="1">
    <source>
        <dbReference type="EMBL" id="KAJ9055456.1"/>
    </source>
</evidence>
<protein>
    <submittedName>
        <fullName evidence="1">Uncharacterized protein</fullName>
    </submittedName>
</protein>
<dbReference type="EMBL" id="QTSX02006399">
    <property type="protein sequence ID" value="KAJ9055456.1"/>
    <property type="molecule type" value="Genomic_DNA"/>
</dbReference>